<comment type="caution">
    <text evidence="3">The sequence shown here is derived from an EMBL/GenBank/DDBJ whole genome shotgun (WGS) entry which is preliminary data.</text>
</comment>
<feature type="compositionally biased region" description="Polar residues" evidence="1">
    <location>
        <begin position="190"/>
        <end position="200"/>
    </location>
</feature>
<evidence type="ECO:0000313" key="3">
    <source>
        <dbReference type="EMBL" id="HIU45632.1"/>
    </source>
</evidence>
<protein>
    <submittedName>
        <fullName evidence="3">Uncharacterized protein</fullName>
    </submittedName>
</protein>
<organism evidence="3 4">
    <name type="scientific">Candidatus Fimadaptatus faecigallinarum</name>
    <dbReference type="NCBI Taxonomy" id="2840814"/>
    <lineage>
        <taxon>Bacteria</taxon>
        <taxon>Bacillati</taxon>
        <taxon>Bacillota</taxon>
        <taxon>Clostridia</taxon>
        <taxon>Eubacteriales</taxon>
        <taxon>Candidatus Fimadaptatus</taxon>
    </lineage>
</organism>
<reference evidence="3" key="2">
    <citation type="journal article" date="2021" name="PeerJ">
        <title>Extensive microbial diversity within the chicken gut microbiome revealed by metagenomics and culture.</title>
        <authorList>
            <person name="Gilroy R."/>
            <person name="Ravi A."/>
            <person name="Getino M."/>
            <person name="Pursley I."/>
            <person name="Horton D.L."/>
            <person name="Alikhan N.F."/>
            <person name="Baker D."/>
            <person name="Gharbi K."/>
            <person name="Hall N."/>
            <person name="Watson M."/>
            <person name="Adriaenssens E.M."/>
            <person name="Foster-Nyarko E."/>
            <person name="Jarju S."/>
            <person name="Secka A."/>
            <person name="Antonio M."/>
            <person name="Oren A."/>
            <person name="Chaudhuri R.R."/>
            <person name="La Ragione R."/>
            <person name="Hildebrand F."/>
            <person name="Pallen M.J."/>
        </authorList>
    </citation>
    <scope>NUCLEOTIDE SEQUENCE</scope>
    <source>
        <strain evidence="3">ChiSxjej2B14-8506</strain>
    </source>
</reference>
<name>A0A9D1LPK5_9FIRM</name>
<feature type="transmembrane region" description="Helical" evidence="2">
    <location>
        <begin position="118"/>
        <end position="139"/>
    </location>
</feature>
<dbReference type="AlphaFoldDB" id="A0A9D1LPK5"/>
<keyword evidence="2" id="KW-0472">Membrane</keyword>
<dbReference type="InterPro" id="IPR013783">
    <property type="entry name" value="Ig-like_fold"/>
</dbReference>
<dbReference type="EMBL" id="DVNK01000001">
    <property type="protein sequence ID" value="HIU45632.1"/>
    <property type="molecule type" value="Genomic_DNA"/>
</dbReference>
<reference evidence="3" key="1">
    <citation type="submission" date="2020-10" db="EMBL/GenBank/DDBJ databases">
        <authorList>
            <person name="Gilroy R."/>
        </authorList>
    </citation>
    <scope>NUCLEOTIDE SEQUENCE</scope>
    <source>
        <strain evidence="3">ChiSxjej2B14-8506</strain>
    </source>
</reference>
<evidence type="ECO:0000313" key="4">
    <source>
        <dbReference type="Proteomes" id="UP000824123"/>
    </source>
</evidence>
<feature type="compositionally biased region" description="Basic and acidic residues" evidence="1">
    <location>
        <begin position="1"/>
        <end position="29"/>
    </location>
</feature>
<accession>A0A9D1LPK5</accession>
<gene>
    <name evidence="3" type="ORF">IAC59_00050</name>
</gene>
<feature type="compositionally biased region" description="Low complexity" evidence="1">
    <location>
        <begin position="73"/>
        <end position="93"/>
    </location>
</feature>
<dbReference type="Proteomes" id="UP000824123">
    <property type="component" value="Unassembled WGS sequence"/>
</dbReference>
<evidence type="ECO:0000256" key="1">
    <source>
        <dbReference type="SAM" id="MobiDB-lite"/>
    </source>
</evidence>
<keyword evidence="2" id="KW-0812">Transmembrane</keyword>
<dbReference type="Gene3D" id="2.60.40.10">
    <property type="entry name" value="Immunoglobulins"/>
    <property type="match status" value="1"/>
</dbReference>
<evidence type="ECO:0000256" key="2">
    <source>
        <dbReference type="SAM" id="Phobius"/>
    </source>
</evidence>
<keyword evidence="2" id="KW-1133">Transmembrane helix</keyword>
<feature type="compositionally biased region" description="Low complexity" evidence="1">
    <location>
        <begin position="173"/>
        <end position="189"/>
    </location>
</feature>
<sequence length="596" mass="64870">MKPYGDTDKRVDERSRQTERALDKWRAGEKPASGAPVYVEPRAAKPRKPSSEPRQPDTPDEEQYAARSRREQSAQPTASAQPSATERANAHPGAGAGQGPAKRSARQERTVTIELPPFIRIALLVVLGLCVCGVVVVGVRELLPRAGIELWPAATEDAAATPRVTMDPLATIDPNATATPAPTPTVDPNQTPDPNATLDPNATEAPVDPNAPILETDQAKVYVCEVEGSQMHLVRFEVDDGNIFIDALNESFPVVNGCADVYIDDSEWFDSEPANDATASVTLNPVLTKLSGEVTVLDTIEYEVEVPASPLELIQPASGYEEVLISLYTLQMRVQPGSRVTVNGNDMSDFIDKRGYLSVNQTVEPIGDNVINVSVLTPSHKETRAQITLYRPVFDIPLELDINTIDSTSTSNVTISGTFEPGATVTVSPAAVSSEVDSVNGTFRFEMNLTRIGDNTITITASEPGKEDSVITHNVYYLPTEAEYSAKAWKMDYSALLNYYEVWVGRIFLCQGEVVELLPEPTPDPNATEAPASADTTISNQLLLLNVGEDKEQLVYIENYSNVVVEAGKSYKMFADVVGLKSGYPYLIARYVYEIE</sequence>
<proteinExistence type="predicted"/>
<feature type="region of interest" description="Disordered" evidence="1">
    <location>
        <begin position="173"/>
        <end position="210"/>
    </location>
</feature>
<feature type="region of interest" description="Disordered" evidence="1">
    <location>
        <begin position="1"/>
        <end position="108"/>
    </location>
</feature>